<sequence length="76" mass="8369">MEEAIEDADYVIIILPGGKGSHIELGMAIALKKQIFLYSPHGEALDMETTSTFYHLSEVKICTGSVEELLSTILKK</sequence>
<dbReference type="AlphaFoldDB" id="A0A544TMR3"/>
<dbReference type="RefSeq" id="WP_142643647.1">
    <property type="nucleotide sequence ID" value="NZ_VDGI01000019.1"/>
</dbReference>
<dbReference type="Gene3D" id="3.40.50.450">
    <property type="match status" value="1"/>
</dbReference>
<gene>
    <name evidence="1" type="ORF">FG384_15755</name>
</gene>
<dbReference type="Proteomes" id="UP000316626">
    <property type="component" value="Unassembled WGS sequence"/>
</dbReference>
<organism evidence="1 2">
    <name type="scientific">Psychrobacillus vulpis</name>
    <dbReference type="NCBI Taxonomy" id="2325572"/>
    <lineage>
        <taxon>Bacteria</taxon>
        <taxon>Bacillati</taxon>
        <taxon>Bacillota</taxon>
        <taxon>Bacilli</taxon>
        <taxon>Bacillales</taxon>
        <taxon>Bacillaceae</taxon>
        <taxon>Psychrobacillus</taxon>
    </lineage>
</organism>
<evidence type="ECO:0000313" key="2">
    <source>
        <dbReference type="Proteomes" id="UP000316626"/>
    </source>
</evidence>
<keyword evidence="2" id="KW-1185">Reference proteome</keyword>
<dbReference type="SUPFAM" id="SSF52309">
    <property type="entry name" value="N-(deoxy)ribosyltransferase-like"/>
    <property type="match status" value="1"/>
</dbReference>
<evidence type="ECO:0000313" key="1">
    <source>
        <dbReference type="EMBL" id="TQR18700.1"/>
    </source>
</evidence>
<protein>
    <recommendedName>
        <fullName evidence="3">Group-specific protein</fullName>
    </recommendedName>
</protein>
<dbReference type="OrthoDB" id="2059845at2"/>
<dbReference type="EMBL" id="VDGI01000019">
    <property type="protein sequence ID" value="TQR18700.1"/>
    <property type="molecule type" value="Genomic_DNA"/>
</dbReference>
<name>A0A544TMR3_9BACI</name>
<reference evidence="1 2" key="1">
    <citation type="submission" date="2019-06" db="EMBL/GenBank/DDBJ databases">
        <title>Psychrobacillus vulpis sp. nov., a new species isolated from feces of a red fox that inhabits in The Tablas de Daimiel Natural Park, Albacete, Spain.</title>
        <authorList>
            <person name="Rodriguez M."/>
            <person name="Reina J.C."/>
            <person name="Bejar V."/>
            <person name="Llamas I."/>
        </authorList>
    </citation>
    <scope>NUCLEOTIDE SEQUENCE [LARGE SCALE GENOMIC DNA]</scope>
    <source>
        <strain evidence="1 2">Z8</strain>
    </source>
</reference>
<proteinExistence type="predicted"/>
<evidence type="ECO:0008006" key="3">
    <source>
        <dbReference type="Google" id="ProtNLM"/>
    </source>
</evidence>
<comment type="caution">
    <text evidence="1">The sequence shown here is derived from an EMBL/GenBank/DDBJ whole genome shotgun (WGS) entry which is preliminary data.</text>
</comment>
<accession>A0A544TMR3</accession>